<keyword evidence="2" id="KW-0614">Plasmid</keyword>
<reference evidence="2" key="1">
    <citation type="submission" date="2018-12" db="EMBL/GenBank/DDBJ databases">
        <title>Three Rhizobium rhizogenes strains isolated from the same crown gall tumor carry diverse plasmids.</title>
        <authorList>
            <person name="Pulawska J."/>
            <person name="Kuzmanovic N."/>
        </authorList>
    </citation>
    <scope>NUCLEOTIDE SEQUENCE</scope>
    <source>
        <strain evidence="2">Colt5.8</strain>
        <plasmid evidence="2">pColt5.8a</plasmid>
    </source>
</reference>
<evidence type="ECO:0000313" key="2">
    <source>
        <dbReference type="EMBL" id="QCL09617.1"/>
    </source>
</evidence>
<name>A0A7S4ZSV7_RHIRH</name>
<evidence type="ECO:0000256" key="1">
    <source>
        <dbReference type="SAM" id="MobiDB-lite"/>
    </source>
</evidence>
<feature type="region of interest" description="Disordered" evidence="1">
    <location>
        <begin position="159"/>
        <end position="189"/>
    </location>
</feature>
<gene>
    <name evidence="2" type="ORF">pC5.8a_125</name>
</gene>
<dbReference type="EMBL" id="MK318971">
    <property type="protein sequence ID" value="QCL09617.1"/>
    <property type="molecule type" value="Genomic_DNA"/>
</dbReference>
<organism evidence="2">
    <name type="scientific">Rhizobium rhizogenes</name>
    <name type="common">Agrobacterium rhizogenes</name>
    <dbReference type="NCBI Taxonomy" id="359"/>
    <lineage>
        <taxon>Bacteria</taxon>
        <taxon>Pseudomonadati</taxon>
        <taxon>Pseudomonadota</taxon>
        <taxon>Alphaproteobacteria</taxon>
        <taxon>Hyphomicrobiales</taxon>
        <taxon>Rhizobiaceae</taxon>
        <taxon>Rhizobium/Agrobacterium group</taxon>
        <taxon>Rhizobium</taxon>
    </lineage>
</organism>
<feature type="compositionally biased region" description="Basic and acidic residues" evidence="1">
    <location>
        <begin position="176"/>
        <end position="189"/>
    </location>
</feature>
<proteinExistence type="predicted"/>
<accession>A0A7S4ZSV7</accession>
<sequence>MQKELHGRGRFEPCKGLNVPLVAGSFFDHLSPWPKRRRMPMETILVLREWSCRFEACSVVISHRGGTAGSFLKVRCFGGNCSGECRTELQPPKLDGLAGSTPPGHTLSGTSGAIRFRPSSSPLQVPAKWERTTPANAGRTTGRAARRILGGQVGCSNRPVLPKEARSSVNCPATSRRRENEKGLGECRR</sequence>
<geneLocation type="plasmid" evidence="2">
    <name>pColt5.8a</name>
</geneLocation>
<protein>
    <submittedName>
        <fullName evidence="2">Uncharacterized protein</fullName>
    </submittedName>
</protein>
<feature type="region of interest" description="Disordered" evidence="1">
    <location>
        <begin position="92"/>
        <end position="121"/>
    </location>
</feature>
<dbReference type="AlphaFoldDB" id="A0A7S4ZSV7"/>